<dbReference type="NCBIfam" id="TIGR03924">
    <property type="entry name" value="T7SS_EccC_a"/>
    <property type="match status" value="1"/>
</dbReference>
<dbReference type="InterPro" id="IPR023837">
    <property type="entry name" value="EccCb-like_Actinobacteria"/>
</dbReference>
<feature type="domain" description="FtsK" evidence="12">
    <location>
        <begin position="967"/>
        <end position="1149"/>
    </location>
</feature>
<proteinExistence type="predicted"/>
<organism evidence="13 14">
    <name type="scientific">Mycolicibacterium gilvum</name>
    <dbReference type="NCBI Taxonomy" id="1804"/>
    <lineage>
        <taxon>Bacteria</taxon>
        <taxon>Bacillati</taxon>
        <taxon>Actinomycetota</taxon>
        <taxon>Actinomycetes</taxon>
        <taxon>Mycobacteriales</taxon>
        <taxon>Mycobacteriaceae</taxon>
        <taxon>Mycolicibacterium</taxon>
    </lineage>
</organism>
<sequence length="1183" mass="126294">MVTVPCGTFSACGWNGAGVPCVYSYVDAGRIVLDAPPTPPAPTHTNVLARLMPVAMVAAMGGMTVLYLTSTDATSRNPMFLFFPAMMAVSLIGTLAYGSRGAGRSGELAAQRAEYLRYLDTVDGALARAGEDLHRYLHAAHPAPAVLWTLAGTPRMWERAEDDPEFGMIRIGIGERAGATAVAAPGWVPGDDADPVTTEAVQRLLAHRETVGDVPVTLSLRSVRTLAICGEPAAARSVARALLCQIATLHHPDTMSISAAPVTDWDWLKWLPHQRSSQEGRHHVVVADEGVSARDGTTLIILTAGSGAPTVTADGVPVAAVCDQMSEAEAAACARRIARHRPRRPSRSLRRDWPALMGIDDPDALDVDVRWSRDLGSDLLRVPIGVADDGSVVELDIKEAAAHGMGPHGLCVGATGSGKSEFLRTLVLGMVCAHPPGLLNLVLVDFKGGATFLGLEAVHHVSAVITNLADEAPLVSRMRDALSGEITRRQEMLRAAGNLTNITQYAQARARDDTLAPLPALLVIVDEFSELLTQHPDFSEVFVAIGRLGRSLGIHLLLATQRLDEGRLRGLETHLSYRVCLKTFSAGESRAVLGVPDAYSLSSQPGAAYLKTASGVLTRFQTAYVSGGYTPASRPRSQPLTVRPFTSSDHDVASESTVSQRPLLGAVLTRLAGRGAPAHRVWLPPLTSAPRLADLLHGTPGRRLQVPIGVVDCPFEQQQMRHVVDLSGPAGNLAVAGAPRSGKSTVLSTVMTALAATHDAAAVQFYCLDFGGGELTGLQHLPHVGSVASRHEGELCRRIVAHVESVVRHRESATDETWNGHVFLVVDGWATLRQDFDGLEPAITALAGRGLAYGVHVMIAASRWADLRPALKDQIGSRIELRLGDPAESEMDRRRARDLADRPPGRALTREGREMAIALADQRLPVRRDGPGAAPVELLPAHVDRSAIAAPVPRRGEVLLGLGERELSAVSLDLTEHSHLMVLGENQCGKTASLRLLCAELVAAPQEARLEIVDFRRTLLGAVDSDRLTGYAVTPAAVTSRVAAITGVLADRMPGEDVTQRQLRDRSWWHGPEIYVVIDDYDLVAGATGNPLTPLADFLPHARDLGLHVVVARRSGGAARAMFDPLLARMRDMGCAGLMMSANAEDGVLLGAVRPVRLPPGRGTLIARGRPDELIQVAWTDPP</sequence>
<feature type="binding site" evidence="9">
    <location>
        <begin position="737"/>
        <end position="744"/>
    </location>
    <ligand>
        <name>ATP</name>
        <dbReference type="ChEBI" id="CHEBI:30616"/>
    </ligand>
</feature>
<dbReference type="GO" id="GO:0003677">
    <property type="term" value="F:DNA binding"/>
    <property type="evidence" value="ECO:0007669"/>
    <property type="project" value="InterPro"/>
</dbReference>
<dbReference type="InterPro" id="IPR050206">
    <property type="entry name" value="FtsK/SpoIIIE/SftA"/>
</dbReference>
<evidence type="ECO:0000256" key="8">
    <source>
        <dbReference type="ARBA" id="ARBA00023136"/>
    </source>
</evidence>
<evidence type="ECO:0000256" key="4">
    <source>
        <dbReference type="ARBA" id="ARBA00022737"/>
    </source>
</evidence>
<keyword evidence="6 9" id="KW-0067">ATP-binding</keyword>
<evidence type="ECO:0000256" key="1">
    <source>
        <dbReference type="ARBA" id="ARBA00004651"/>
    </source>
</evidence>
<dbReference type="Gene3D" id="3.40.50.300">
    <property type="entry name" value="P-loop containing nucleotide triphosphate hydrolases"/>
    <property type="match status" value="3"/>
</dbReference>
<accession>A0A378SJH1</accession>
<dbReference type="InterPro" id="IPR023836">
    <property type="entry name" value="EccCa-like_Actinobacteria"/>
</dbReference>
<keyword evidence="2" id="KW-1003">Cell membrane</keyword>
<dbReference type="GO" id="GO:0051301">
    <property type="term" value="P:cell division"/>
    <property type="evidence" value="ECO:0007669"/>
    <property type="project" value="UniProtKB-KW"/>
</dbReference>
<evidence type="ECO:0000256" key="10">
    <source>
        <dbReference type="SAM" id="MobiDB-lite"/>
    </source>
</evidence>
<evidence type="ECO:0000256" key="3">
    <source>
        <dbReference type="ARBA" id="ARBA00022692"/>
    </source>
</evidence>
<evidence type="ECO:0000256" key="5">
    <source>
        <dbReference type="ARBA" id="ARBA00022741"/>
    </source>
</evidence>
<dbReference type="InterPro" id="IPR002543">
    <property type="entry name" value="FtsK_dom"/>
</dbReference>
<dbReference type="SMART" id="SM00382">
    <property type="entry name" value="AAA"/>
    <property type="match status" value="3"/>
</dbReference>
<dbReference type="PROSITE" id="PS50901">
    <property type="entry name" value="FTSK"/>
    <property type="match status" value="3"/>
</dbReference>
<keyword evidence="5 9" id="KW-0547">Nucleotide-binding</keyword>
<dbReference type="InterPro" id="IPR027417">
    <property type="entry name" value="P-loop_NTPase"/>
</dbReference>
<feature type="transmembrane region" description="Helical" evidence="11">
    <location>
        <begin position="47"/>
        <end position="68"/>
    </location>
</feature>
<dbReference type="PANTHER" id="PTHR22683">
    <property type="entry name" value="SPORULATION PROTEIN RELATED"/>
    <property type="match status" value="1"/>
</dbReference>
<protein>
    <submittedName>
        <fullName evidence="13">Cell division protein FtsK</fullName>
    </submittedName>
</protein>
<dbReference type="InterPro" id="IPR003593">
    <property type="entry name" value="AAA+_ATPase"/>
</dbReference>
<feature type="transmembrane region" description="Helical" evidence="11">
    <location>
        <begin position="80"/>
        <end position="98"/>
    </location>
</feature>
<feature type="domain" description="FtsK" evidence="12">
    <location>
        <begin position="390"/>
        <end position="590"/>
    </location>
</feature>
<evidence type="ECO:0000256" key="9">
    <source>
        <dbReference type="PROSITE-ProRule" id="PRU00289"/>
    </source>
</evidence>
<gene>
    <name evidence="13" type="primary">eccCa1_3</name>
    <name evidence="13" type="ORF">NCTC10742_01256</name>
</gene>
<dbReference type="Pfam" id="PF01580">
    <property type="entry name" value="FtsK_SpoIIIE"/>
    <property type="match status" value="2"/>
</dbReference>
<evidence type="ECO:0000313" key="14">
    <source>
        <dbReference type="Proteomes" id="UP000254291"/>
    </source>
</evidence>
<dbReference type="AlphaFoldDB" id="A0A378SJH1"/>
<evidence type="ECO:0000259" key="12">
    <source>
        <dbReference type="PROSITE" id="PS50901"/>
    </source>
</evidence>
<keyword evidence="13" id="KW-0132">Cell division</keyword>
<dbReference type="GO" id="GO:0005886">
    <property type="term" value="C:plasma membrane"/>
    <property type="evidence" value="ECO:0007669"/>
    <property type="project" value="UniProtKB-SubCell"/>
</dbReference>
<keyword evidence="8 11" id="KW-0472">Membrane</keyword>
<feature type="domain" description="FtsK" evidence="12">
    <location>
        <begin position="717"/>
        <end position="890"/>
    </location>
</feature>
<dbReference type="Proteomes" id="UP000254291">
    <property type="component" value="Unassembled WGS sequence"/>
</dbReference>
<evidence type="ECO:0000256" key="2">
    <source>
        <dbReference type="ARBA" id="ARBA00022475"/>
    </source>
</evidence>
<evidence type="ECO:0000256" key="7">
    <source>
        <dbReference type="ARBA" id="ARBA00022989"/>
    </source>
</evidence>
<dbReference type="SUPFAM" id="SSF52540">
    <property type="entry name" value="P-loop containing nucleoside triphosphate hydrolases"/>
    <property type="match status" value="3"/>
</dbReference>
<keyword evidence="13" id="KW-0131">Cell cycle</keyword>
<feature type="binding site" evidence="9">
    <location>
        <begin position="984"/>
        <end position="991"/>
    </location>
    <ligand>
        <name>ATP</name>
        <dbReference type="ChEBI" id="CHEBI:30616"/>
    </ligand>
</feature>
<feature type="region of interest" description="Disordered" evidence="10">
    <location>
        <begin position="886"/>
        <end position="906"/>
    </location>
</feature>
<comment type="subcellular location">
    <subcellularLocation>
        <location evidence="1">Cell membrane</location>
        <topology evidence="1">Multi-pass membrane protein</topology>
    </subcellularLocation>
</comment>
<evidence type="ECO:0000256" key="11">
    <source>
        <dbReference type="SAM" id="Phobius"/>
    </source>
</evidence>
<dbReference type="PANTHER" id="PTHR22683:SF1">
    <property type="entry name" value="TYPE VII SECRETION SYSTEM PROTEIN ESSC"/>
    <property type="match status" value="1"/>
</dbReference>
<evidence type="ECO:0000313" key="13">
    <source>
        <dbReference type="EMBL" id="STZ42046.1"/>
    </source>
</evidence>
<keyword evidence="7 11" id="KW-1133">Transmembrane helix</keyword>
<evidence type="ECO:0000256" key="6">
    <source>
        <dbReference type="ARBA" id="ARBA00022840"/>
    </source>
</evidence>
<dbReference type="GO" id="GO:0005524">
    <property type="term" value="F:ATP binding"/>
    <property type="evidence" value="ECO:0007669"/>
    <property type="project" value="UniProtKB-UniRule"/>
</dbReference>
<keyword evidence="3 11" id="KW-0812">Transmembrane</keyword>
<reference evidence="13 14" key="1">
    <citation type="submission" date="2018-06" db="EMBL/GenBank/DDBJ databases">
        <authorList>
            <consortium name="Pathogen Informatics"/>
            <person name="Doyle S."/>
        </authorList>
    </citation>
    <scope>NUCLEOTIDE SEQUENCE [LARGE SCALE GENOMIC DNA]</scope>
    <source>
        <strain evidence="13 14">NCTC10742</strain>
    </source>
</reference>
<feature type="binding site" evidence="9">
    <location>
        <begin position="413"/>
        <end position="420"/>
    </location>
    <ligand>
        <name>ATP</name>
        <dbReference type="ChEBI" id="CHEBI:30616"/>
    </ligand>
</feature>
<keyword evidence="4" id="KW-0677">Repeat</keyword>
<name>A0A378SJH1_9MYCO</name>
<dbReference type="EMBL" id="UGQM01000001">
    <property type="protein sequence ID" value="STZ42046.1"/>
    <property type="molecule type" value="Genomic_DNA"/>
</dbReference>
<dbReference type="RefSeq" id="WP_115326760.1">
    <property type="nucleotide sequence ID" value="NZ_JACKST010000147.1"/>
</dbReference>
<dbReference type="NCBIfam" id="TIGR03925">
    <property type="entry name" value="T7SS_EccC_b"/>
    <property type="match status" value="1"/>
</dbReference>